<dbReference type="Pfam" id="PF02779">
    <property type="entry name" value="Transket_pyr"/>
    <property type="match status" value="1"/>
</dbReference>
<keyword evidence="3" id="KW-0560">Oxidoreductase</keyword>
<evidence type="ECO:0000313" key="4">
    <source>
        <dbReference type="Proteomes" id="UP000254626"/>
    </source>
</evidence>
<dbReference type="AlphaFoldDB" id="A0AAX2LWV1"/>
<feature type="domain" description="Transketolase-like pyrimidine-binding" evidence="2">
    <location>
        <begin position="3"/>
        <end position="59"/>
    </location>
</feature>
<dbReference type="GO" id="GO:0004739">
    <property type="term" value="F:pyruvate dehydrogenase (acetyl-transferring) activity"/>
    <property type="evidence" value="ECO:0007669"/>
    <property type="project" value="UniProtKB-EC"/>
</dbReference>
<dbReference type="Proteomes" id="UP000254626">
    <property type="component" value="Unassembled WGS sequence"/>
</dbReference>
<accession>A0AAX2LWV1</accession>
<dbReference type="InterPro" id="IPR005475">
    <property type="entry name" value="Transketolase-like_Pyr-bd"/>
</dbReference>
<dbReference type="EC" id="1.2.4.1" evidence="3"/>
<comment type="caution">
    <text evidence="3">The sequence shown here is derived from an EMBL/GenBank/DDBJ whole genome shotgun (WGS) entry which is preliminary data.</text>
</comment>
<name>A0AAX2LWV1_VIBFL</name>
<keyword evidence="3" id="KW-0670">Pyruvate</keyword>
<keyword evidence="1" id="KW-0786">Thiamine pyrophosphate</keyword>
<reference evidence="3 4" key="1">
    <citation type="submission" date="2018-06" db="EMBL/GenBank/DDBJ databases">
        <authorList>
            <consortium name="Pathogen Informatics"/>
            <person name="Doyle S."/>
        </authorList>
    </citation>
    <scope>NUCLEOTIDE SEQUENCE [LARGE SCALE GENOMIC DNA]</scope>
    <source>
        <strain evidence="3 4">NCTC11327</strain>
    </source>
</reference>
<dbReference type="InterPro" id="IPR029061">
    <property type="entry name" value="THDP-binding"/>
</dbReference>
<dbReference type="PANTHER" id="PTHR43257">
    <property type="entry name" value="PYRUVATE DEHYDROGENASE E1 COMPONENT BETA SUBUNIT"/>
    <property type="match status" value="1"/>
</dbReference>
<organism evidence="3 4">
    <name type="scientific">Vibrio fluvialis</name>
    <dbReference type="NCBI Taxonomy" id="676"/>
    <lineage>
        <taxon>Bacteria</taxon>
        <taxon>Pseudomonadati</taxon>
        <taxon>Pseudomonadota</taxon>
        <taxon>Gammaproteobacteria</taxon>
        <taxon>Vibrionales</taxon>
        <taxon>Vibrionaceae</taxon>
        <taxon>Vibrio</taxon>
    </lineage>
</organism>
<protein>
    <submittedName>
        <fullName evidence="3">Pyruvate dehydrogenase E1 component, beta subunit</fullName>
        <ecNumber evidence="3">1.2.4.1</ecNumber>
    </submittedName>
</protein>
<evidence type="ECO:0000256" key="1">
    <source>
        <dbReference type="ARBA" id="ARBA00023052"/>
    </source>
</evidence>
<dbReference type="SUPFAM" id="SSF52518">
    <property type="entry name" value="Thiamin diphosphate-binding fold (THDP-binding)"/>
    <property type="match status" value="1"/>
</dbReference>
<proteinExistence type="predicted"/>
<dbReference type="EMBL" id="UHIP01000002">
    <property type="protein sequence ID" value="SUQ27733.1"/>
    <property type="molecule type" value="Genomic_DNA"/>
</dbReference>
<evidence type="ECO:0000259" key="2">
    <source>
        <dbReference type="Pfam" id="PF02779"/>
    </source>
</evidence>
<dbReference type="PANTHER" id="PTHR43257:SF2">
    <property type="entry name" value="PYRUVATE DEHYDROGENASE E1 COMPONENT SUBUNIT BETA"/>
    <property type="match status" value="1"/>
</dbReference>
<sequence length="60" mass="6601">MAEMTLVEAVNLALHYEMEHDPNVIVLGEDVGDNGGVFRATVGLKDKFGFKRVIDTPLAR</sequence>
<gene>
    <name evidence="3" type="primary">pdhB_2</name>
    <name evidence="3" type="ORF">NCTC11327_04629</name>
</gene>
<evidence type="ECO:0000313" key="3">
    <source>
        <dbReference type="EMBL" id="SUQ27733.1"/>
    </source>
</evidence>
<dbReference type="Gene3D" id="3.40.50.970">
    <property type="match status" value="1"/>
</dbReference>